<dbReference type="NCBIfam" id="TIGR00369">
    <property type="entry name" value="unchar_dom_1"/>
    <property type="match status" value="1"/>
</dbReference>
<name>A0A448UZL7_9FIRM</name>
<sequence>MTSKFRRIEDSVDHRLLDQSKIEFLETADDHLRARWIVWPEALNTIGICHGMIPFGMADTIAAVLSNREEIKVTKDGTCFYHRTMYEGPVDAYAFYQKKGKVNSVVEVVFSQDGKRCFQAVFTMAGVRDGLRAELEGKDDA</sequence>
<dbReference type="OrthoDB" id="1696546at2"/>
<gene>
    <name evidence="1" type="ORF">NCTC13079_00022</name>
</gene>
<dbReference type="GO" id="GO:0016790">
    <property type="term" value="F:thiolester hydrolase activity"/>
    <property type="evidence" value="ECO:0007669"/>
    <property type="project" value="UniProtKB-ARBA"/>
</dbReference>
<dbReference type="KEGG" id="piv:NCTC13079_00022"/>
<organism evidence="1 2">
    <name type="scientific">Aedoeadaptatus ivorii</name>
    <dbReference type="NCBI Taxonomy" id="54006"/>
    <lineage>
        <taxon>Bacteria</taxon>
        <taxon>Bacillati</taxon>
        <taxon>Bacillota</taxon>
        <taxon>Tissierellia</taxon>
        <taxon>Tissierellales</taxon>
        <taxon>Peptoniphilaceae</taxon>
        <taxon>Aedoeadaptatus</taxon>
    </lineage>
</organism>
<evidence type="ECO:0000313" key="2">
    <source>
        <dbReference type="Proteomes" id="UP000269544"/>
    </source>
</evidence>
<dbReference type="SUPFAM" id="SSF54637">
    <property type="entry name" value="Thioesterase/thiol ester dehydrase-isomerase"/>
    <property type="match status" value="1"/>
</dbReference>
<dbReference type="EMBL" id="LR134523">
    <property type="protein sequence ID" value="VEJ34179.1"/>
    <property type="molecule type" value="Genomic_DNA"/>
</dbReference>
<dbReference type="RefSeq" id="WP_126464511.1">
    <property type="nucleotide sequence ID" value="NZ_JAUSWF010000005.1"/>
</dbReference>
<dbReference type="InterPro" id="IPR003736">
    <property type="entry name" value="PAAI_dom"/>
</dbReference>
<dbReference type="Gene3D" id="3.10.129.10">
    <property type="entry name" value="Hotdog Thioesterase"/>
    <property type="match status" value="1"/>
</dbReference>
<reference evidence="1 2" key="1">
    <citation type="submission" date="2018-12" db="EMBL/GenBank/DDBJ databases">
        <authorList>
            <consortium name="Pathogen Informatics"/>
        </authorList>
    </citation>
    <scope>NUCLEOTIDE SEQUENCE [LARGE SCALE GENOMIC DNA]</scope>
    <source>
        <strain evidence="1 2">NCTC13079</strain>
    </source>
</reference>
<proteinExistence type="predicted"/>
<keyword evidence="2" id="KW-1185">Reference proteome</keyword>
<dbReference type="AlphaFoldDB" id="A0A448UZL7"/>
<dbReference type="InterPro" id="IPR029069">
    <property type="entry name" value="HotDog_dom_sf"/>
</dbReference>
<protein>
    <submittedName>
        <fullName evidence="1">Uncharacterized protein, possibly involved in aromatic compounds catabolism</fullName>
    </submittedName>
</protein>
<accession>A0A448UZL7</accession>
<dbReference type="Proteomes" id="UP000269544">
    <property type="component" value="Chromosome"/>
</dbReference>
<dbReference type="CDD" id="cd03443">
    <property type="entry name" value="PaaI_thioesterase"/>
    <property type="match status" value="1"/>
</dbReference>
<evidence type="ECO:0000313" key="1">
    <source>
        <dbReference type="EMBL" id="VEJ34179.1"/>
    </source>
</evidence>